<evidence type="ECO:0008006" key="5">
    <source>
        <dbReference type="Google" id="ProtNLM"/>
    </source>
</evidence>
<dbReference type="Gene3D" id="3.60.20.30">
    <property type="entry name" value="(Glycosyl)asparaginase"/>
    <property type="match status" value="1"/>
</dbReference>
<evidence type="ECO:0000256" key="1">
    <source>
        <dbReference type="ARBA" id="ARBA00022670"/>
    </source>
</evidence>
<protein>
    <recommendedName>
        <fullName evidence="5">Beta-aspartyl-peptidase</fullName>
    </recommendedName>
</protein>
<feature type="non-terminal residue" evidence="4">
    <location>
        <position position="322"/>
    </location>
</feature>
<sequence length="322" mass="34026">MKTIAVALLFFTAMTTQAKPVAIVIHAGAGRIDRDSFTPERERLYHATLEQSLRAGHAILKGGGSALDAVEAAIVIMEDAPVFNAGKGAVFTAEGKNELDASIMDGRALQAGAVGGVTTVKNPIRASRAVMEKSPHVLFTNRGAEKFASDNGLEMVDPKYFFTERRWKQIQTWLKQQEAKAKPRAAAEPDRHADYFSTVGCVALDAKGNIAAGTSTGGMTGKRFGRIGDSPIIGAGTYADNRTAGISCTGHGEYFIRHAVAHDISARMAYKQESLAKAAADVVQTVLKQAGGSGGIIGIDAQGNVVMEFNTPAMTRGAIDTT</sequence>
<keyword evidence="3" id="KW-0068">Autocatalytic cleavage</keyword>
<dbReference type="EMBL" id="UINC01058026">
    <property type="protein sequence ID" value="SVB79822.1"/>
    <property type="molecule type" value="Genomic_DNA"/>
</dbReference>
<dbReference type="SUPFAM" id="SSF56235">
    <property type="entry name" value="N-terminal nucleophile aminohydrolases (Ntn hydrolases)"/>
    <property type="match status" value="1"/>
</dbReference>
<dbReference type="FunFam" id="3.60.20.30:FF:000001">
    <property type="entry name" value="Isoaspartyl peptidase/L-asparaginase"/>
    <property type="match status" value="1"/>
</dbReference>
<dbReference type="GO" id="GO:0008233">
    <property type="term" value="F:peptidase activity"/>
    <property type="evidence" value="ECO:0007669"/>
    <property type="project" value="UniProtKB-KW"/>
</dbReference>
<dbReference type="PANTHER" id="PTHR10188">
    <property type="entry name" value="L-ASPARAGINASE"/>
    <property type="match status" value="1"/>
</dbReference>
<name>A0A382GY85_9ZZZZ</name>
<dbReference type="PANTHER" id="PTHR10188:SF6">
    <property type="entry name" value="N(4)-(BETA-N-ACETYLGLUCOSAMINYL)-L-ASPARAGINASE"/>
    <property type="match status" value="1"/>
</dbReference>
<dbReference type="InterPro" id="IPR029055">
    <property type="entry name" value="Ntn_hydrolases_N"/>
</dbReference>
<dbReference type="CDD" id="cd04701">
    <property type="entry name" value="Asparaginase_2"/>
    <property type="match status" value="1"/>
</dbReference>
<dbReference type="GO" id="GO:0016811">
    <property type="term" value="F:hydrolase activity, acting on carbon-nitrogen (but not peptide) bonds, in linear amides"/>
    <property type="evidence" value="ECO:0007669"/>
    <property type="project" value="UniProtKB-ARBA"/>
</dbReference>
<dbReference type="InterPro" id="IPR000246">
    <property type="entry name" value="Peptidase_T2"/>
</dbReference>
<proteinExistence type="predicted"/>
<keyword evidence="1" id="KW-0645">Protease</keyword>
<evidence type="ECO:0000256" key="3">
    <source>
        <dbReference type="ARBA" id="ARBA00022813"/>
    </source>
</evidence>
<evidence type="ECO:0000313" key="4">
    <source>
        <dbReference type="EMBL" id="SVB79822.1"/>
    </source>
</evidence>
<organism evidence="4">
    <name type="scientific">marine metagenome</name>
    <dbReference type="NCBI Taxonomy" id="408172"/>
    <lineage>
        <taxon>unclassified sequences</taxon>
        <taxon>metagenomes</taxon>
        <taxon>ecological metagenomes</taxon>
    </lineage>
</organism>
<dbReference type="GO" id="GO:0006508">
    <property type="term" value="P:proteolysis"/>
    <property type="evidence" value="ECO:0007669"/>
    <property type="project" value="UniProtKB-KW"/>
</dbReference>
<dbReference type="AlphaFoldDB" id="A0A382GY85"/>
<dbReference type="Pfam" id="PF01112">
    <property type="entry name" value="Asparaginase_2"/>
    <property type="match status" value="1"/>
</dbReference>
<gene>
    <name evidence="4" type="ORF">METZ01_LOCUS232676</name>
</gene>
<accession>A0A382GY85</accession>
<reference evidence="4" key="1">
    <citation type="submission" date="2018-05" db="EMBL/GenBank/DDBJ databases">
        <authorList>
            <person name="Lanie J.A."/>
            <person name="Ng W.-L."/>
            <person name="Kazmierczak K.M."/>
            <person name="Andrzejewski T.M."/>
            <person name="Davidsen T.M."/>
            <person name="Wayne K.J."/>
            <person name="Tettelin H."/>
            <person name="Glass J.I."/>
            <person name="Rusch D."/>
            <person name="Podicherti R."/>
            <person name="Tsui H.-C.T."/>
            <person name="Winkler M.E."/>
        </authorList>
    </citation>
    <scope>NUCLEOTIDE SEQUENCE</scope>
</reference>
<keyword evidence="2" id="KW-0378">Hydrolase</keyword>
<evidence type="ECO:0000256" key="2">
    <source>
        <dbReference type="ARBA" id="ARBA00022801"/>
    </source>
</evidence>